<evidence type="ECO:0000313" key="11">
    <source>
        <dbReference type="EMBL" id="MRN39241.1"/>
    </source>
</evidence>
<evidence type="ECO:0000256" key="3">
    <source>
        <dbReference type="ARBA" id="ARBA00022692"/>
    </source>
</evidence>
<feature type="domain" description="ABC transmembrane type-1" evidence="10">
    <location>
        <begin position="24"/>
        <end position="305"/>
    </location>
</feature>
<evidence type="ECO:0000256" key="4">
    <source>
        <dbReference type="ARBA" id="ARBA00022741"/>
    </source>
</evidence>
<dbReference type="Proteomes" id="UP000486297">
    <property type="component" value="Unassembled WGS sequence"/>
</dbReference>
<dbReference type="InterPro" id="IPR014223">
    <property type="entry name" value="ABC_CydC/D"/>
</dbReference>
<feature type="transmembrane region" description="Helical" evidence="8">
    <location>
        <begin position="43"/>
        <end position="61"/>
    </location>
</feature>
<organism evidence="11 12">
    <name type="scientific">Neisseria brasiliensis</name>
    <dbReference type="NCBI Taxonomy" id="2666100"/>
    <lineage>
        <taxon>Bacteria</taxon>
        <taxon>Pseudomonadati</taxon>
        <taxon>Pseudomonadota</taxon>
        <taxon>Betaproteobacteria</taxon>
        <taxon>Neisseriales</taxon>
        <taxon>Neisseriaceae</taxon>
        <taxon>Neisseria</taxon>
    </lineage>
</organism>
<comment type="subcellular location">
    <subcellularLocation>
        <location evidence="1">Cell membrane</location>
        <topology evidence="1">Multi-pass membrane protein</topology>
    </subcellularLocation>
</comment>
<dbReference type="GO" id="GO:0034775">
    <property type="term" value="P:glutathione transmembrane transport"/>
    <property type="evidence" value="ECO:0007669"/>
    <property type="project" value="InterPro"/>
</dbReference>
<dbReference type="RefSeq" id="WP_095502017.1">
    <property type="nucleotide sequence ID" value="NZ_WJXO01000002.1"/>
</dbReference>
<dbReference type="NCBIfam" id="TIGR02868">
    <property type="entry name" value="CydC"/>
    <property type="match status" value="1"/>
</dbReference>
<name>A0A7X2KZ23_9NEIS</name>
<dbReference type="EMBL" id="WJXO01000002">
    <property type="protein sequence ID" value="MRN39241.1"/>
    <property type="molecule type" value="Genomic_DNA"/>
</dbReference>
<dbReference type="GO" id="GO:0016887">
    <property type="term" value="F:ATP hydrolysis activity"/>
    <property type="evidence" value="ECO:0007669"/>
    <property type="project" value="InterPro"/>
</dbReference>
<keyword evidence="7 8" id="KW-0472">Membrane</keyword>
<keyword evidence="12" id="KW-1185">Reference proteome</keyword>
<evidence type="ECO:0000256" key="1">
    <source>
        <dbReference type="ARBA" id="ARBA00004651"/>
    </source>
</evidence>
<evidence type="ECO:0000256" key="2">
    <source>
        <dbReference type="ARBA" id="ARBA00022475"/>
    </source>
</evidence>
<keyword evidence="2" id="KW-1003">Cell membrane</keyword>
<feature type="domain" description="ABC transporter" evidence="9">
    <location>
        <begin position="343"/>
        <end position="542"/>
    </location>
</feature>
<dbReference type="GO" id="GO:0005524">
    <property type="term" value="F:ATP binding"/>
    <property type="evidence" value="ECO:0007669"/>
    <property type="project" value="UniProtKB-KW"/>
</dbReference>
<evidence type="ECO:0000256" key="5">
    <source>
        <dbReference type="ARBA" id="ARBA00022840"/>
    </source>
</evidence>
<proteinExistence type="predicted"/>
<dbReference type="GO" id="GO:0005886">
    <property type="term" value="C:plasma membrane"/>
    <property type="evidence" value="ECO:0007669"/>
    <property type="project" value="UniProtKB-SubCell"/>
</dbReference>
<dbReference type="GO" id="GO:0140359">
    <property type="term" value="F:ABC-type transporter activity"/>
    <property type="evidence" value="ECO:0007669"/>
    <property type="project" value="InterPro"/>
</dbReference>
<dbReference type="InterPro" id="IPR027417">
    <property type="entry name" value="P-loop_NTPase"/>
</dbReference>
<evidence type="ECO:0000259" key="9">
    <source>
        <dbReference type="PROSITE" id="PS50893"/>
    </source>
</evidence>
<feature type="transmembrane region" description="Helical" evidence="8">
    <location>
        <begin position="20"/>
        <end position="37"/>
    </location>
</feature>
<feature type="transmembrane region" description="Helical" evidence="8">
    <location>
        <begin position="280"/>
        <end position="305"/>
    </location>
</feature>
<feature type="transmembrane region" description="Helical" evidence="8">
    <location>
        <begin position="138"/>
        <end position="158"/>
    </location>
</feature>
<dbReference type="SMART" id="SM00382">
    <property type="entry name" value="AAA"/>
    <property type="match status" value="1"/>
</dbReference>
<feature type="transmembrane region" description="Helical" evidence="8">
    <location>
        <begin position="247"/>
        <end position="268"/>
    </location>
</feature>
<reference evidence="11" key="1">
    <citation type="journal article" name="Emerg. Infect. Dis.">
        <title>Two cases of a newly characterized neisseria species.</title>
        <authorList>
            <person name="Mustapha M."/>
            <person name="Lemos A.P.S."/>
            <person name="Harrison L.H."/>
            <person name="Vantyne D."/>
            <person name="Sacchi C.T."/>
        </authorList>
    </citation>
    <scope>NUCLEOTIDE SEQUENCE</scope>
    <source>
        <strain evidence="11">N.95.16</strain>
    </source>
</reference>
<dbReference type="Pfam" id="PF00664">
    <property type="entry name" value="ABC_membrane"/>
    <property type="match status" value="1"/>
</dbReference>
<dbReference type="GO" id="GO:0034040">
    <property type="term" value="F:ATPase-coupled lipid transmembrane transporter activity"/>
    <property type="evidence" value="ECO:0007669"/>
    <property type="project" value="TreeGrafter"/>
</dbReference>
<evidence type="ECO:0000256" key="7">
    <source>
        <dbReference type="ARBA" id="ARBA00023136"/>
    </source>
</evidence>
<dbReference type="SUPFAM" id="SSF52540">
    <property type="entry name" value="P-loop containing nucleoside triphosphate hydrolases"/>
    <property type="match status" value="1"/>
</dbReference>
<dbReference type="SUPFAM" id="SSF90123">
    <property type="entry name" value="ABC transporter transmembrane region"/>
    <property type="match status" value="1"/>
</dbReference>
<comment type="caution">
    <text evidence="11">The sequence shown here is derived from an EMBL/GenBank/DDBJ whole genome shotgun (WGS) entry which is preliminary data.</text>
</comment>
<keyword evidence="6 8" id="KW-1133">Transmembrane helix</keyword>
<feature type="transmembrane region" description="Helical" evidence="8">
    <location>
        <begin position="164"/>
        <end position="184"/>
    </location>
</feature>
<dbReference type="InterPro" id="IPR039421">
    <property type="entry name" value="Type_1_exporter"/>
</dbReference>
<keyword evidence="5" id="KW-0067">ATP-binding</keyword>
<dbReference type="Pfam" id="PF00005">
    <property type="entry name" value="ABC_tran"/>
    <property type="match status" value="1"/>
</dbReference>
<dbReference type="PROSITE" id="PS50893">
    <property type="entry name" value="ABC_TRANSPORTER_2"/>
    <property type="match status" value="1"/>
</dbReference>
<dbReference type="Gene3D" id="3.40.50.300">
    <property type="entry name" value="P-loop containing nucleotide triphosphate hydrolases"/>
    <property type="match status" value="1"/>
</dbReference>
<dbReference type="InterPro" id="IPR003439">
    <property type="entry name" value="ABC_transporter-like_ATP-bd"/>
</dbReference>
<dbReference type="GO" id="GO:0045454">
    <property type="term" value="P:cell redox homeostasis"/>
    <property type="evidence" value="ECO:0007669"/>
    <property type="project" value="InterPro"/>
</dbReference>
<protein>
    <submittedName>
        <fullName evidence="11">Thiol reductant ABC exporter subunit CydC</fullName>
    </submittedName>
</protein>
<accession>A0A7X2KZ23</accession>
<dbReference type="InterPro" id="IPR036640">
    <property type="entry name" value="ABC1_TM_sf"/>
</dbReference>
<evidence type="ECO:0000256" key="8">
    <source>
        <dbReference type="SAM" id="Phobius"/>
    </source>
</evidence>
<dbReference type="Gene3D" id="1.20.1560.10">
    <property type="entry name" value="ABC transporter type 1, transmembrane domain"/>
    <property type="match status" value="1"/>
</dbReference>
<sequence>MEKHKFRLHELWRSQAEKWLLAWALGAATLLATVALLAVSGWFISAAAAAGLAAMATAYTFDYFRPGAIIRALAIIRTAGRYGERLASHNAVLALLRDLRICLFANLTHAWDKANVSAQIMHRLTGDIDLLDNLPLRFFMPWLWALLLQTAFLLWLAFVAPSLAIAVALPLLLAGIVLPALAAVHGKKLAREDADQAETRRTLLLEPLQMLTSLLLWRRWADCRREFIAADEAYGQLKRRQQALASLYGWLQQCLLAVVVGLMIWQALPLLQAQDLSVPVLLAMVLAVFGLNEVLSPLTAQFMAYGFAAAARDRLNELTMPSETVFDIQNHDLQTALNDISHISVQNLYARYTGALNGAEKVSFTLTTGEALIIRGKSGCGKSTLLDVLAGELAAQSGRLNMSGREYDFAAVNYLAQQVDIFDMSLADNLRLGDDKISDEDLWRVLAQVALADWARAQPQGLQTPLGEYGAAVSGGQARRIALARLLLRPKPVLLLDEPFAGLDEATRGQIWQTLREAQADGFLIAASHHLPKDSDDQILEINS</sequence>
<dbReference type="InterPro" id="IPR003593">
    <property type="entry name" value="AAA+_ATPase"/>
</dbReference>
<keyword evidence="4" id="KW-0547">Nucleotide-binding</keyword>
<dbReference type="InterPro" id="IPR011527">
    <property type="entry name" value="ABC1_TM_dom"/>
</dbReference>
<gene>
    <name evidence="11" type="primary">cydC</name>
    <name evidence="11" type="ORF">GJU80_12335</name>
</gene>
<evidence type="ECO:0000259" key="10">
    <source>
        <dbReference type="PROSITE" id="PS50929"/>
    </source>
</evidence>
<dbReference type="InterPro" id="IPR017871">
    <property type="entry name" value="ABC_transporter-like_CS"/>
</dbReference>
<dbReference type="PROSITE" id="PS00211">
    <property type="entry name" value="ABC_TRANSPORTER_1"/>
    <property type="match status" value="1"/>
</dbReference>
<dbReference type="PROSITE" id="PS50929">
    <property type="entry name" value="ABC_TM1F"/>
    <property type="match status" value="1"/>
</dbReference>
<keyword evidence="3 8" id="KW-0812">Transmembrane</keyword>
<evidence type="ECO:0000256" key="6">
    <source>
        <dbReference type="ARBA" id="ARBA00022989"/>
    </source>
</evidence>
<dbReference type="AlphaFoldDB" id="A0A7X2KZ23"/>
<dbReference type="PANTHER" id="PTHR24221:SF653">
    <property type="entry name" value="TRANSPORT ATP-BINDING PROTEIN CYDC"/>
    <property type="match status" value="1"/>
</dbReference>
<dbReference type="PANTHER" id="PTHR24221">
    <property type="entry name" value="ATP-BINDING CASSETTE SUB-FAMILY B"/>
    <property type="match status" value="1"/>
</dbReference>
<evidence type="ECO:0000313" key="12">
    <source>
        <dbReference type="Proteomes" id="UP000486297"/>
    </source>
</evidence>